<dbReference type="Proteomes" id="UP001596990">
    <property type="component" value="Unassembled WGS sequence"/>
</dbReference>
<gene>
    <name evidence="1" type="ORF">ACFQ2J_07770</name>
</gene>
<sequence>MAQLIKLQDYVSRYESDLYKYPGRYIRLKQSNWQKTKQLWEHQLMEPEKQEYEEFEDKEDKDEAPRWKRLFKKKSIDTPERLPDLNEQLPESLTELKQSYLDKLMGFQLKWASTTLREKSFLDHTYRTNEWLKYFLQRFPDTYLVMYQPIVQIKKAPMEIDLILIGPLGMEIIHIMTPPATAKLVPHDDRTWYIEEAGIRTSTISPLISLKRSETFVKSVLNNYNIDFPYRKVVLAPENEIESSTVPYNTDYIGVEAYEGWFKEKRKSTSPLKHIQLKAAEAMLRHCQTNAIKRPEWELDSEESMMED</sequence>
<comment type="caution">
    <text evidence="1">The sequence shown here is derived from an EMBL/GenBank/DDBJ whole genome shotgun (WGS) entry which is preliminary data.</text>
</comment>
<keyword evidence="2" id="KW-1185">Reference proteome</keyword>
<evidence type="ECO:0000313" key="2">
    <source>
        <dbReference type="Proteomes" id="UP001596990"/>
    </source>
</evidence>
<accession>A0ABW3KYZ2</accession>
<organism evidence="1 2">
    <name type="scientific">Thalassobacillus hwangdonensis</name>
    <dbReference type="NCBI Taxonomy" id="546108"/>
    <lineage>
        <taxon>Bacteria</taxon>
        <taxon>Bacillati</taxon>
        <taxon>Bacillota</taxon>
        <taxon>Bacilli</taxon>
        <taxon>Bacillales</taxon>
        <taxon>Bacillaceae</taxon>
        <taxon>Thalassobacillus</taxon>
    </lineage>
</organism>
<reference evidence="2" key="1">
    <citation type="journal article" date="2019" name="Int. J. Syst. Evol. Microbiol.">
        <title>The Global Catalogue of Microorganisms (GCM) 10K type strain sequencing project: providing services to taxonomists for standard genome sequencing and annotation.</title>
        <authorList>
            <consortium name="The Broad Institute Genomics Platform"/>
            <consortium name="The Broad Institute Genome Sequencing Center for Infectious Disease"/>
            <person name="Wu L."/>
            <person name="Ma J."/>
        </authorList>
    </citation>
    <scope>NUCLEOTIDE SEQUENCE [LARGE SCALE GENOMIC DNA]</scope>
    <source>
        <strain evidence="2">CCUG 56607</strain>
    </source>
</reference>
<dbReference type="EMBL" id="JBHTKL010000001">
    <property type="protein sequence ID" value="MFD1019096.1"/>
    <property type="molecule type" value="Genomic_DNA"/>
</dbReference>
<name>A0ABW3KYZ2_9BACI</name>
<evidence type="ECO:0000313" key="1">
    <source>
        <dbReference type="EMBL" id="MFD1019096.1"/>
    </source>
</evidence>
<protein>
    <submittedName>
        <fullName evidence="1">Nuclease-related domain-containing protein</fullName>
    </submittedName>
</protein>
<proteinExistence type="predicted"/>
<dbReference type="RefSeq" id="WP_386058244.1">
    <property type="nucleotide sequence ID" value="NZ_JBHTKL010000001.1"/>
</dbReference>